<dbReference type="Proteomes" id="UP000503440">
    <property type="component" value="Chromosome"/>
</dbReference>
<dbReference type="PANTHER" id="PTHR35564:SF4">
    <property type="entry name" value="CYTOPLASMIC PROTEIN"/>
    <property type="match status" value="1"/>
</dbReference>
<reference evidence="1 2" key="1">
    <citation type="submission" date="2019-09" db="EMBL/GenBank/DDBJ databases">
        <title>Non-baumannii Acinetobacter spp. carrying blaNDM-1 isolated in China.</title>
        <authorList>
            <person name="Cui C."/>
            <person name="Chen C."/>
            <person name="Sun J."/>
            <person name="Liu Y."/>
        </authorList>
    </citation>
    <scope>NUCLEOTIDE SEQUENCE [LARGE SCALE GENOMIC DNA]</scope>
    <source>
        <strain evidence="1 2">B18</strain>
    </source>
</reference>
<evidence type="ECO:0000313" key="1">
    <source>
        <dbReference type="EMBL" id="QIC70265.1"/>
    </source>
</evidence>
<gene>
    <name evidence="1" type="primary">tssG</name>
    <name evidence="1" type="ORF">FSC09_07500</name>
</gene>
<dbReference type="AlphaFoldDB" id="A0A6C0Y3B8"/>
<dbReference type="Pfam" id="PF06996">
    <property type="entry name" value="T6SS_TssG"/>
    <property type="match status" value="1"/>
</dbReference>
<name>A0A6C0Y3B8_9GAMM</name>
<protein>
    <submittedName>
        <fullName evidence="1">Type VI secretion system baseplate subunit TssG</fullName>
    </submittedName>
</protein>
<dbReference type="RefSeq" id="WP_163145821.1">
    <property type="nucleotide sequence ID" value="NZ_CP044455.1"/>
</dbReference>
<dbReference type="NCBIfam" id="TIGR03347">
    <property type="entry name" value="VI_chp_1"/>
    <property type="match status" value="1"/>
</dbReference>
<organism evidence="1 2">
    <name type="scientific">Acinetobacter indicus</name>
    <dbReference type="NCBI Taxonomy" id="756892"/>
    <lineage>
        <taxon>Bacteria</taxon>
        <taxon>Pseudomonadati</taxon>
        <taxon>Pseudomonadota</taxon>
        <taxon>Gammaproteobacteria</taxon>
        <taxon>Moraxellales</taxon>
        <taxon>Moraxellaceae</taxon>
        <taxon>Acinetobacter</taxon>
    </lineage>
</organism>
<dbReference type="InterPro" id="IPR010732">
    <property type="entry name" value="T6SS_TssG-like"/>
</dbReference>
<accession>A0A6C0Y3B8</accession>
<dbReference type="EMBL" id="CP044455">
    <property type="protein sequence ID" value="QIC70265.1"/>
    <property type="molecule type" value="Genomic_DNA"/>
</dbReference>
<evidence type="ECO:0000313" key="2">
    <source>
        <dbReference type="Proteomes" id="UP000503440"/>
    </source>
</evidence>
<sequence>MRAERWWQETSVIADLVEQPTAYEFIQATRLLRHAPEQAVQADWKKGFQFQTSLNLNFPAAEIETLAVEDDQIQLTNLMVGLTGIQGALPYTYTQRVRQSPRIQREETVQFLSLFNNKLTGQYIEASLAYNLPVRYEVEHDNHYLDILHALNGYIRSQHEQDEMDHYFAEFSGLMQGQNNTAHALKTVLNCIFKTDFTVHEFIEEKFKLDDAHKTCLGGSNPALLGVNTFCGETIRQIDGKIEIEVGPLNRQQYQEFLPGQRASTKLKKLLQTWCSPTLMVDLRLVLSKEDIQPLCLNSSHHAGLGQGAFLMPQARADNRDSCYPLLGDQR</sequence>
<dbReference type="PANTHER" id="PTHR35564">
    <property type="match status" value="1"/>
</dbReference>
<proteinExistence type="predicted"/>